<keyword evidence="2" id="KW-1185">Reference proteome</keyword>
<proteinExistence type="predicted"/>
<evidence type="ECO:0000313" key="2">
    <source>
        <dbReference type="Proteomes" id="UP001206206"/>
    </source>
</evidence>
<name>A0ABT1P7A2_9ACTN</name>
<reference evidence="1 2" key="1">
    <citation type="submission" date="2022-06" db="EMBL/GenBank/DDBJ databases">
        <title>Draft genome sequence of type strain Streptomyces rubrisoli DSM 42083.</title>
        <authorList>
            <person name="Duangmal K."/>
            <person name="Klaysubun C."/>
        </authorList>
    </citation>
    <scope>NUCLEOTIDE SEQUENCE [LARGE SCALE GENOMIC DNA]</scope>
    <source>
        <strain evidence="1 2">DSM 42083</strain>
    </source>
</reference>
<dbReference type="RefSeq" id="WP_255925220.1">
    <property type="nucleotide sequence ID" value="NZ_JANFNH010000002.1"/>
</dbReference>
<dbReference type="Proteomes" id="UP001206206">
    <property type="component" value="Unassembled WGS sequence"/>
</dbReference>
<organism evidence="1 2">
    <name type="scientific">Streptantibioticus rubrisoli</name>
    <dbReference type="NCBI Taxonomy" id="1387313"/>
    <lineage>
        <taxon>Bacteria</taxon>
        <taxon>Bacillati</taxon>
        <taxon>Actinomycetota</taxon>
        <taxon>Actinomycetes</taxon>
        <taxon>Kitasatosporales</taxon>
        <taxon>Streptomycetaceae</taxon>
        <taxon>Streptantibioticus</taxon>
    </lineage>
</organism>
<accession>A0ABT1P7A2</accession>
<gene>
    <name evidence="1" type="ORF">NON19_04250</name>
</gene>
<comment type="caution">
    <text evidence="1">The sequence shown here is derived from an EMBL/GenBank/DDBJ whole genome shotgun (WGS) entry which is preliminary data.</text>
</comment>
<dbReference type="EMBL" id="JANFNH010000002">
    <property type="protein sequence ID" value="MCQ4041259.1"/>
    <property type="molecule type" value="Genomic_DNA"/>
</dbReference>
<evidence type="ECO:0000313" key="1">
    <source>
        <dbReference type="EMBL" id="MCQ4041259.1"/>
    </source>
</evidence>
<sequence>MGRPHHFHIDHGGHSITVTVRSGLTSEIELLVDGKEVFCQRVHGSGTSLLTGELPDDPPLPFRIHVHQARFGSAIPRVTLQLDGEEVPMPERSVV</sequence>
<protein>
    <submittedName>
        <fullName evidence="1">Uncharacterized protein</fullName>
    </submittedName>
</protein>